<evidence type="ECO:0000313" key="2">
    <source>
        <dbReference type="Proteomes" id="UP000646478"/>
    </source>
</evidence>
<keyword evidence="2" id="KW-1185">Reference proteome</keyword>
<dbReference type="EMBL" id="BMHH01000001">
    <property type="protein sequence ID" value="GGA78665.1"/>
    <property type="molecule type" value="Genomic_DNA"/>
</dbReference>
<dbReference type="AlphaFoldDB" id="A0A916W9R4"/>
<dbReference type="PROSITE" id="PS51318">
    <property type="entry name" value="TAT"/>
    <property type="match status" value="1"/>
</dbReference>
<evidence type="ECO:0008006" key="3">
    <source>
        <dbReference type="Google" id="ProtNLM"/>
    </source>
</evidence>
<comment type="caution">
    <text evidence="1">The sequence shown here is derived from an EMBL/GenBank/DDBJ whole genome shotgun (WGS) entry which is preliminary data.</text>
</comment>
<reference evidence="1" key="1">
    <citation type="journal article" date="2014" name="Int. J. Syst. Evol. Microbiol.">
        <title>Complete genome sequence of Corynebacterium casei LMG S-19264T (=DSM 44701T), isolated from a smear-ripened cheese.</title>
        <authorList>
            <consortium name="US DOE Joint Genome Institute (JGI-PGF)"/>
            <person name="Walter F."/>
            <person name="Albersmeier A."/>
            <person name="Kalinowski J."/>
            <person name="Ruckert C."/>
        </authorList>
    </citation>
    <scope>NUCLEOTIDE SEQUENCE</scope>
    <source>
        <strain evidence="1">CGMCC 1.15082</strain>
    </source>
</reference>
<dbReference type="Proteomes" id="UP000646478">
    <property type="component" value="Unassembled WGS sequence"/>
</dbReference>
<reference evidence="1" key="2">
    <citation type="submission" date="2020-09" db="EMBL/GenBank/DDBJ databases">
        <authorList>
            <person name="Sun Q."/>
            <person name="Zhou Y."/>
        </authorList>
    </citation>
    <scope>NUCLEOTIDE SEQUENCE</scope>
    <source>
        <strain evidence="1">CGMCC 1.15082</strain>
    </source>
</reference>
<protein>
    <recommendedName>
        <fullName evidence="3">Twin-arginine translocation signal domain-containing protein</fullName>
    </recommendedName>
</protein>
<accession>A0A916W9R4</accession>
<dbReference type="InterPro" id="IPR006311">
    <property type="entry name" value="TAT_signal"/>
</dbReference>
<sequence length="113" mass="12054">MRVKENIGAKEVNMRIGRRDFIKGCAAVSALSLPVMASTAEASAAEIGLHIEKSIKASFGGGFAVLSHHRSKGLTQAEITHFGNRYTVASADLQDWKIIRSSLSNPGFASPLV</sequence>
<proteinExistence type="predicted"/>
<gene>
    <name evidence="1" type="ORF">GCM10011491_02320</name>
</gene>
<evidence type="ECO:0000313" key="1">
    <source>
        <dbReference type="EMBL" id="GGA78665.1"/>
    </source>
</evidence>
<name>A0A916W9R4_9HYPH</name>
<dbReference type="NCBIfam" id="TIGR01409">
    <property type="entry name" value="TAT_signal_seq"/>
    <property type="match status" value="1"/>
</dbReference>
<organism evidence="1 2">
    <name type="scientific">Brucella endophytica</name>
    <dbReference type="NCBI Taxonomy" id="1963359"/>
    <lineage>
        <taxon>Bacteria</taxon>
        <taxon>Pseudomonadati</taxon>
        <taxon>Pseudomonadota</taxon>
        <taxon>Alphaproteobacteria</taxon>
        <taxon>Hyphomicrobiales</taxon>
        <taxon>Brucellaceae</taxon>
        <taxon>Brucella/Ochrobactrum group</taxon>
        <taxon>Brucella</taxon>
    </lineage>
</organism>
<dbReference type="InterPro" id="IPR019546">
    <property type="entry name" value="TAT_signal_bac_arc"/>
</dbReference>